<keyword evidence="3" id="KW-1185">Reference proteome</keyword>
<evidence type="ECO:0000313" key="2">
    <source>
        <dbReference type="EMBL" id="KAK3244575.1"/>
    </source>
</evidence>
<proteinExistence type="predicted"/>
<dbReference type="Proteomes" id="UP001190700">
    <property type="component" value="Unassembled WGS sequence"/>
</dbReference>
<keyword evidence="1" id="KW-0812">Transmembrane</keyword>
<accession>A0AAE0BZ76</accession>
<feature type="transmembrane region" description="Helical" evidence="1">
    <location>
        <begin position="94"/>
        <end position="115"/>
    </location>
</feature>
<comment type="caution">
    <text evidence="2">The sequence shown here is derived from an EMBL/GenBank/DDBJ whole genome shotgun (WGS) entry which is preliminary data.</text>
</comment>
<keyword evidence="1" id="KW-0472">Membrane</keyword>
<reference evidence="2 3" key="1">
    <citation type="journal article" date="2015" name="Genome Biol. Evol.">
        <title>Comparative Genomics of a Bacterivorous Green Alga Reveals Evolutionary Causalities and Consequences of Phago-Mixotrophic Mode of Nutrition.</title>
        <authorList>
            <person name="Burns J.A."/>
            <person name="Paasch A."/>
            <person name="Narechania A."/>
            <person name="Kim E."/>
        </authorList>
    </citation>
    <scope>NUCLEOTIDE SEQUENCE [LARGE SCALE GENOMIC DNA]</scope>
    <source>
        <strain evidence="2 3">PLY_AMNH</strain>
    </source>
</reference>
<feature type="transmembrane region" description="Helical" evidence="1">
    <location>
        <begin position="12"/>
        <end position="36"/>
    </location>
</feature>
<dbReference type="EMBL" id="LGRX02031690">
    <property type="protein sequence ID" value="KAK3244575.1"/>
    <property type="molecule type" value="Genomic_DNA"/>
</dbReference>
<gene>
    <name evidence="2" type="ORF">CYMTET_45815</name>
</gene>
<name>A0AAE0BZ76_9CHLO</name>
<feature type="transmembrane region" description="Helical" evidence="1">
    <location>
        <begin position="66"/>
        <end position="88"/>
    </location>
</feature>
<evidence type="ECO:0000313" key="3">
    <source>
        <dbReference type="Proteomes" id="UP001190700"/>
    </source>
</evidence>
<sequence length="150" mass="15451">MNAGGQLGASYIGQQLAGIMLFGSVAPGMLFIWLGLDEIRRARAKLPEPSNSGEYTPKQTEGIEEILGLGLALSLSNVAGGMASGMSSEASLDLLVLTAFIASFILMQLGGMAAASASDFLGSRLEGLFPVVGGTLFVLLGTWQLADALL</sequence>
<organism evidence="2 3">
    <name type="scientific">Cymbomonas tetramitiformis</name>
    <dbReference type="NCBI Taxonomy" id="36881"/>
    <lineage>
        <taxon>Eukaryota</taxon>
        <taxon>Viridiplantae</taxon>
        <taxon>Chlorophyta</taxon>
        <taxon>Pyramimonadophyceae</taxon>
        <taxon>Pyramimonadales</taxon>
        <taxon>Pyramimonadaceae</taxon>
        <taxon>Cymbomonas</taxon>
    </lineage>
</organism>
<protein>
    <submittedName>
        <fullName evidence="2">Uncharacterized protein</fullName>
    </submittedName>
</protein>
<evidence type="ECO:0000256" key="1">
    <source>
        <dbReference type="SAM" id="Phobius"/>
    </source>
</evidence>
<keyword evidence="1" id="KW-1133">Transmembrane helix</keyword>
<feature type="transmembrane region" description="Helical" evidence="1">
    <location>
        <begin position="127"/>
        <end position="146"/>
    </location>
</feature>
<dbReference type="AlphaFoldDB" id="A0AAE0BZ76"/>